<dbReference type="AlphaFoldDB" id="A0AAU8JYB2"/>
<proteinExistence type="predicted"/>
<protein>
    <submittedName>
        <fullName evidence="2">Acyl carrier protein</fullName>
    </submittedName>
</protein>
<dbReference type="KEGG" id="kcm:ABWK59_18580"/>
<sequence>MLVTDIKAAVVEQITELLREAEVEHGEFTGAERLNAIGLTSLLLARLIIQLEIDLGVDPFAEEDLVISDIRTVDELVDAYARTLGAPVAA</sequence>
<reference evidence="2" key="1">
    <citation type="submission" date="2024-06" db="EMBL/GenBank/DDBJ databases">
        <title>The genome sequences of Kitasatospora sp. strain HUAS MG31.</title>
        <authorList>
            <person name="Mo P."/>
        </authorList>
    </citation>
    <scope>NUCLEOTIDE SEQUENCE</scope>
    <source>
        <strain evidence="2">HUAS MG31</strain>
    </source>
</reference>
<accession>A0AAU8JYB2</accession>
<organism evidence="2">
    <name type="scientific">Kitasatospora camelliae</name>
    <dbReference type="NCBI Taxonomy" id="3156397"/>
    <lineage>
        <taxon>Bacteria</taxon>
        <taxon>Bacillati</taxon>
        <taxon>Actinomycetota</taxon>
        <taxon>Actinomycetes</taxon>
        <taxon>Kitasatosporales</taxon>
        <taxon>Streptomycetaceae</taxon>
        <taxon>Kitasatospora</taxon>
    </lineage>
</organism>
<dbReference type="RefSeq" id="WP_354641714.1">
    <property type="nucleotide sequence ID" value="NZ_CP159872.1"/>
</dbReference>
<evidence type="ECO:0000259" key="1">
    <source>
        <dbReference type="PROSITE" id="PS50075"/>
    </source>
</evidence>
<dbReference type="EMBL" id="CP159872">
    <property type="protein sequence ID" value="XCM80779.1"/>
    <property type="molecule type" value="Genomic_DNA"/>
</dbReference>
<dbReference type="PROSITE" id="PS50075">
    <property type="entry name" value="CARRIER"/>
    <property type="match status" value="1"/>
</dbReference>
<dbReference type="InterPro" id="IPR036736">
    <property type="entry name" value="ACP-like_sf"/>
</dbReference>
<evidence type="ECO:0000313" key="2">
    <source>
        <dbReference type="EMBL" id="XCM80779.1"/>
    </source>
</evidence>
<dbReference type="InterPro" id="IPR009081">
    <property type="entry name" value="PP-bd_ACP"/>
</dbReference>
<name>A0AAU8JYB2_9ACTN</name>
<dbReference type="SUPFAM" id="SSF47336">
    <property type="entry name" value="ACP-like"/>
    <property type="match status" value="1"/>
</dbReference>
<dbReference type="Gene3D" id="1.10.1200.10">
    <property type="entry name" value="ACP-like"/>
    <property type="match status" value="1"/>
</dbReference>
<gene>
    <name evidence="2" type="ORF">ABWK59_18580</name>
</gene>
<feature type="domain" description="Carrier" evidence="1">
    <location>
        <begin position="1"/>
        <end position="84"/>
    </location>
</feature>